<dbReference type="PANTHER" id="PTHR13887">
    <property type="entry name" value="GLUTATHIONE S-TRANSFERASE KAPPA"/>
    <property type="match status" value="1"/>
</dbReference>
<dbReference type="CDD" id="cd03024">
    <property type="entry name" value="DsbA_FrnE"/>
    <property type="match status" value="1"/>
</dbReference>
<dbReference type="Gene3D" id="3.40.30.10">
    <property type="entry name" value="Glutaredoxin"/>
    <property type="match status" value="1"/>
</dbReference>
<evidence type="ECO:0000259" key="1">
    <source>
        <dbReference type="Pfam" id="PF01323"/>
    </source>
</evidence>
<organism evidence="2 3">
    <name type="scientific">Sphaerisporangium flaviroseum</name>
    <dbReference type="NCBI Taxonomy" id="509199"/>
    <lineage>
        <taxon>Bacteria</taxon>
        <taxon>Bacillati</taxon>
        <taxon>Actinomycetota</taxon>
        <taxon>Actinomycetes</taxon>
        <taxon>Streptosporangiales</taxon>
        <taxon>Streptosporangiaceae</taxon>
        <taxon>Sphaerisporangium</taxon>
    </lineage>
</organism>
<evidence type="ECO:0000313" key="2">
    <source>
        <dbReference type="EMBL" id="GAA3787328.1"/>
    </source>
</evidence>
<keyword evidence="3" id="KW-1185">Reference proteome</keyword>
<comment type="caution">
    <text evidence="2">The sequence shown here is derived from an EMBL/GenBank/DDBJ whole genome shotgun (WGS) entry which is preliminary data.</text>
</comment>
<gene>
    <name evidence="2" type="ORF">GCM10022226_01990</name>
</gene>
<feature type="domain" description="DSBA-like thioredoxin" evidence="1">
    <location>
        <begin position="16"/>
        <end position="217"/>
    </location>
</feature>
<proteinExistence type="predicted"/>
<dbReference type="Proteomes" id="UP001500888">
    <property type="component" value="Unassembled WGS sequence"/>
</dbReference>
<dbReference type="InterPro" id="IPR036249">
    <property type="entry name" value="Thioredoxin-like_sf"/>
</dbReference>
<evidence type="ECO:0000313" key="3">
    <source>
        <dbReference type="Proteomes" id="UP001500888"/>
    </source>
</evidence>
<protein>
    <submittedName>
        <fullName evidence="2">DsbA family oxidoreductase</fullName>
    </submittedName>
</protein>
<dbReference type="InterPro" id="IPR001853">
    <property type="entry name" value="DSBA-like_thioredoxin_dom"/>
</dbReference>
<name>A0ABP7HB53_9ACTN</name>
<dbReference type="PANTHER" id="PTHR13887:SF41">
    <property type="entry name" value="THIOREDOXIN SUPERFAMILY PROTEIN"/>
    <property type="match status" value="1"/>
</dbReference>
<dbReference type="Pfam" id="PF01323">
    <property type="entry name" value="DSBA"/>
    <property type="match status" value="1"/>
</dbReference>
<sequence>MRGRDMPVSGVTTVRVEVWSDVVCPWCYLGKRRLEHALERFEHAEEVEVVWRSFQLDPSFPKGVRQPVPELLMKKTGGSRDQVRAMTAQVTSLAAEEGLAYDLESSVMVNTIDAHRLTHLAKKYGHGAEAHERLLRAQLIEGQTLDDTGTLVRLGTEVGLPEEEIRRVLAGGDHIDDVEADIREARELGVSGVPFFALNRTYAISGAQPAEMFLSALHTAREHARTSAAEPR</sequence>
<accession>A0ABP7HB53</accession>
<dbReference type="SUPFAM" id="SSF52833">
    <property type="entry name" value="Thioredoxin-like"/>
    <property type="match status" value="1"/>
</dbReference>
<dbReference type="EMBL" id="BAAAZR010000001">
    <property type="protein sequence ID" value="GAA3787328.1"/>
    <property type="molecule type" value="Genomic_DNA"/>
</dbReference>
<reference evidence="3" key="1">
    <citation type="journal article" date="2019" name="Int. J. Syst. Evol. Microbiol.">
        <title>The Global Catalogue of Microorganisms (GCM) 10K type strain sequencing project: providing services to taxonomists for standard genome sequencing and annotation.</title>
        <authorList>
            <consortium name="The Broad Institute Genomics Platform"/>
            <consortium name="The Broad Institute Genome Sequencing Center for Infectious Disease"/>
            <person name="Wu L."/>
            <person name="Ma J."/>
        </authorList>
    </citation>
    <scope>NUCLEOTIDE SEQUENCE [LARGE SCALE GENOMIC DNA]</scope>
    <source>
        <strain evidence="3">JCM 16908</strain>
    </source>
</reference>